<feature type="binding site" evidence="6">
    <location>
        <position position="24"/>
    </location>
    <ligand>
        <name>Ca(2+)</name>
        <dbReference type="ChEBI" id="CHEBI:29108"/>
        <label>1</label>
    </ligand>
</feature>
<feature type="binding site" evidence="6">
    <location>
        <position position="258"/>
    </location>
    <ligand>
        <name>Ca(2+)</name>
        <dbReference type="ChEBI" id="CHEBI:29108"/>
        <label>1</label>
    </ligand>
</feature>
<name>A0A6P5EHN7_ANACO</name>
<keyword evidence="4" id="KW-0041">Annexin</keyword>
<dbReference type="Gene3D" id="1.10.220.10">
    <property type="entry name" value="Annexin"/>
    <property type="match status" value="4"/>
</dbReference>
<reference evidence="8" key="2">
    <citation type="submission" date="2025-08" db="UniProtKB">
        <authorList>
            <consortium name="RefSeq"/>
        </authorList>
    </citation>
    <scope>IDENTIFICATION</scope>
    <source>
        <tissue evidence="8">Leaf</tissue>
    </source>
</reference>
<organism evidence="7 8">
    <name type="scientific">Ananas comosus</name>
    <name type="common">Pineapple</name>
    <name type="synonym">Ananas ananas</name>
    <dbReference type="NCBI Taxonomy" id="4615"/>
    <lineage>
        <taxon>Eukaryota</taxon>
        <taxon>Viridiplantae</taxon>
        <taxon>Streptophyta</taxon>
        <taxon>Embryophyta</taxon>
        <taxon>Tracheophyta</taxon>
        <taxon>Spermatophyta</taxon>
        <taxon>Magnoliopsida</taxon>
        <taxon>Liliopsida</taxon>
        <taxon>Poales</taxon>
        <taxon>Bromeliaceae</taxon>
        <taxon>Bromelioideae</taxon>
        <taxon>Ananas</taxon>
    </lineage>
</organism>
<reference evidence="7" key="1">
    <citation type="journal article" date="2015" name="Nat. Genet.">
        <title>The pineapple genome and the evolution of CAM photosynthesis.</title>
        <authorList>
            <person name="Ming R."/>
            <person name="VanBuren R."/>
            <person name="Wai C.M."/>
            <person name="Tang H."/>
            <person name="Schatz M.C."/>
            <person name="Bowers J.E."/>
            <person name="Lyons E."/>
            <person name="Wang M.L."/>
            <person name="Chen J."/>
            <person name="Biggers E."/>
            <person name="Zhang J."/>
            <person name="Huang L."/>
            <person name="Zhang L."/>
            <person name="Miao W."/>
            <person name="Zhang J."/>
            <person name="Ye Z."/>
            <person name="Miao C."/>
            <person name="Lin Z."/>
            <person name="Wang H."/>
            <person name="Zhou H."/>
            <person name="Yim W.C."/>
            <person name="Priest H.D."/>
            <person name="Zheng C."/>
            <person name="Woodhouse M."/>
            <person name="Edger P.P."/>
            <person name="Guyot R."/>
            <person name="Guo H.B."/>
            <person name="Guo H."/>
            <person name="Zheng G."/>
            <person name="Singh R."/>
            <person name="Sharma A."/>
            <person name="Min X."/>
            <person name="Zheng Y."/>
            <person name="Lee H."/>
            <person name="Gurtowski J."/>
            <person name="Sedlazeck F.J."/>
            <person name="Harkess A."/>
            <person name="McKain M.R."/>
            <person name="Liao Z."/>
            <person name="Fang J."/>
            <person name="Liu J."/>
            <person name="Zhang X."/>
            <person name="Zhang Q."/>
            <person name="Hu W."/>
            <person name="Qin Y."/>
            <person name="Wang K."/>
            <person name="Chen L.Y."/>
            <person name="Shirley N."/>
            <person name="Lin Y.R."/>
            <person name="Liu L.Y."/>
            <person name="Hernandez A.G."/>
            <person name="Wright C.L."/>
            <person name="Bulone V."/>
            <person name="Tuskan G.A."/>
            <person name="Heath K."/>
            <person name="Zee F."/>
            <person name="Moore P.H."/>
            <person name="Sunkar R."/>
            <person name="Leebens-Mack J.H."/>
            <person name="Mockler T."/>
            <person name="Bennetzen J.L."/>
            <person name="Freeling M."/>
            <person name="Sankoff D."/>
            <person name="Paterson A.H."/>
            <person name="Zhu X."/>
            <person name="Yang X."/>
            <person name="Smith J.A."/>
            <person name="Cushman J.C."/>
            <person name="Paull R.E."/>
            <person name="Yu Q."/>
        </authorList>
    </citation>
    <scope>NUCLEOTIDE SEQUENCE [LARGE SCALE GENOMIC DNA]</scope>
    <source>
        <strain evidence="7">cv. F153</strain>
    </source>
</reference>
<evidence type="ECO:0000256" key="3">
    <source>
        <dbReference type="ARBA" id="ARBA00022837"/>
    </source>
</evidence>
<dbReference type="InterPro" id="IPR001464">
    <property type="entry name" value="Annexin"/>
</dbReference>
<evidence type="ECO:0000256" key="1">
    <source>
        <dbReference type="ARBA" id="ARBA00022723"/>
    </source>
</evidence>
<feature type="binding site" evidence="6">
    <location>
        <position position="298"/>
    </location>
    <ligand>
        <name>Ca(2+)</name>
        <dbReference type="ChEBI" id="CHEBI:29108"/>
        <label>3</label>
    </ligand>
</feature>
<dbReference type="GO" id="GO:0009651">
    <property type="term" value="P:response to salt stress"/>
    <property type="evidence" value="ECO:0007669"/>
    <property type="project" value="TreeGrafter"/>
</dbReference>
<dbReference type="PANTHER" id="PTHR10502">
    <property type="entry name" value="ANNEXIN"/>
    <property type="match status" value="1"/>
</dbReference>
<dbReference type="InterPro" id="IPR037104">
    <property type="entry name" value="Annexin_sf"/>
</dbReference>
<proteinExistence type="predicted"/>
<keyword evidence="3 6" id="KW-0106">Calcium</keyword>
<dbReference type="GO" id="GO:0009408">
    <property type="term" value="P:response to heat"/>
    <property type="evidence" value="ECO:0007669"/>
    <property type="project" value="TreeGrafter"/>
</dbReference>
<dbReference type="GO" id="GO:0009409">
    <property type="term" value="P:response to cold"/>
    <property type="evidence" value="ECO:0007669"/>
    <property type="project" value="TreeGrafter"/>
</dbReference>
<keyword evidence="7" id="KW-1185">Reference proteome</keyword>
<dbReference type="InterPro" id="IPR009118">
    <property type="entry name" value="AnnexinD_plant"/>
</dbReference>
<dbReference type="GO" id="GO:0005737">
    <property type="term" value="C:cytoplasm"/>
    <property type="evidence" value="ECO:0007669"/>
    <property type="project" value="TreeGrafter"/>
</dbReference>
<dbReference type="SUPFAM" id="SSF47874">
    <property type="entry name" value="Annexin"/>
    <property type="match status" value="1"/>
</dbReference>
<dbReference type="RefSeq" id="XP_020082877.1">
    <property type="nucleotide sequence ID" value="XM_020227288.1"/>
</dbReference>
<dbReference type="GO" id="GO:0005544">
    <property type="term" value="F:calcium-dependent phospholipid binding"/>
    <property type="evidence" value="ECO:0007669"/>
    <property type="project" value="UniProtKB-KW"/>
</dbReference>
<evidence type="ECO:0000256" key="4">
    <source>
        <dbReference type="ARBA" id="ARBA00023216"/>
    </source>
</evidence>
<dbReference type="InterPro" id="IPR018502">
    <property type="entry name" value="Annexin_repeat"/>
</dbReference>
<keyword evidence="5" id="KW-0111">Calcium/phospholipid-binding</keyword>
<dbReference type="Pfam" id="PF00191">
    <property type="entry name" value="Annexin"/>
    <property type="match status" value="3"/>
</dbReference>
<dbReference type="Proteomes" id="UP000515123">
    <property type="component" value="Linkage group 2"/>
</dbReference>
<dbReference type="AlphaFoldDB" id="A0A6P5EHN7"/>
<dbReference type="GO" id="GO:0009414">
    <property type="term" value="P:response to water deprivation"/>
    <property type="evidence" value="ECO:0007669"/>
    <property type="project" value="TreeGrafter"/>
</dbReference>
<keyword evidence="2" id="KW-0677">Repeat</keyword>
<accession>A0A6P5EHN7</accession>
<dbReference type="GO" id="GO:0005886">
    <property type="term" value="C:plasma membrane"/>
    <property type="evidence" value="ECO:0007669"/>
    <property type="project" value="TreeGrafter"/>
</dbReference>
<dbReference type="OrthoDB" id="37886at2759"/>
<feature type="binding site" evidence="6">
    <location>
        <position position="22"/>
    </location>
    <ligand>
        <name>Ca(2+)</name>
        <dbReference type="ChEBI" id="CHEBI:29108"/>
        <label>1</label>
    </ligand>
</feature>
<evidence type="ECO:0000313" key="8">
    <source>
        <dbReference type="RefSeq" id="XP_020082877.1"/>
    </source>
</evidence>
<dbReference type="PANTHER" id="PTHR10502:SF207">
    <property type="entry name" value="OS09G0368850 PROTEIN"/>
    <property type="match status" value="1"/>
</dbReference>
<gene>
    <name evidence="8" type="primary">LOC109706467</name>
</gene>
<evidence type="ECO:0000256" key="5">
    <source>
        <dbReference type="ARBA" id="ARBA00023302"/>
    </source>
</evidence>
<protein>
    <submittedName>
        <fullName evidence="8">Annexin D7-like isoform X1</fullName>
    </submittedName>
</protein>
<evidence type="ECO:0000256" key="6">
    <source>
        <dbReference type="PIRSR" id="PIRSR609118-1"/>
    </source>
</evidence>
<dbReference type="GO" id="GO:0001786">
    <property type="term" value="F:phosphatidylserine binding"/>
    <property type="evidence" value="ECO:0007669"/>
    <property type="project" value="TreeGrafter"/>
</dbReference>
<sequence length="325" mass="37084">MATSKQLAKKYEADCQYLHHLFSGYSASRDEARAAVEIFTHRNTEELKLICQAYRALYSCDLFHLLTRHNTTFARVAYLRASEPSNLDAEITREALFGTALNTDVLIEIICTRSSSELVSTKQAYQARYNSNLERDVSFKINGNIKEVLLAALNSNKYNGGRVDTSMAMCDAKTLYEAIESGKYIDQRCIILVLSQRSTDQIKAILSSYKQLYGREFTKFLKKEKCGEFGQLLRGVIQCIQFPEKHFAKQLRKRLKAGDAREVLIRTVVTRSEIDVRNINRVFTAKTGWTLESVIRNEFSNSSSYNDKLYYSVGDFLVALLEQSC</sequence>
<dbReference type="PRINTS" id="PR01814">
    <property type="entry name" value="ANNEXINPLANT"/>
</dbReference>
<dbReference type="SMART" id="SM00335">
    <property type="entry name" value="ANX"/>
    <property type="match status" value="3"/>
</dbReference>
<evidence type="ECO:0000256" key="2">
    <source>
        <dbReference type="ARBA" id="ARBA00022737"/>
    </source>
</evidence>
<dbReference type="GeneID" id="109706467"/>
<keyword evidence="1 6" id="KW-0479">Metal-binding</keyword>
<evidence type="ECO:0000313" key="7">
    <source>
        <dbReference type="Proteomes" id="UP000515123"/>
    </source>
</evidence>
<dbReference type="PROSITE" id="PS51897">
    <property type="entry name" value="ANNEXIN_2"/>
    <property type="match status" value="3"/>
</dbReference>
<dbReference type="PRINTS" id="PR00196">
    <property type="entry name" value="ANNEXIN"/>
</dbReference>
<dbReference type="GO" id="GO:0005509">
    <property type="term" value="F:calcium ion binding"/>
    <property type="evidence" value="ECO:0007669"/>
    <property type="project" value="InterPro"/>
</dbReference>